<proteinExistence type="predicted"/>
<protein>
    <submittedName>
        <fullName evidence="2">Uncharacterized protein</fullName>
    </submittedName>
</protein>
<evidence type="ECO:0000313" key="3">
    <source>
        <dbReference type="Proteomes" id="UP000015354"/>
    </source>
</evidence>
<reference evidence="2 3" key="1">
    <citation type="journal article" date="2013" name="PLoS ONE">
        <title>Predicting the Proteins of Angomonas deanei, Strigomonas culicis and Their Respective Endosymbionts Reveals New Aspects of the Trypanosomatidae Family.</title>
        <authorList>
            <person name="Motta M.C."/>
            <person name="Martins A.C."/>
            <person name="de Souza S.S."/>
            <person name="Catta-Preta C.M."/>
            <person name="Silva R."/>
            <person name="Klein C.C."/>
            <person name="de Almeida L.G."/>
            <person name="de Lima Cunha O."/>
            <person name="Ciapina L.P."/>
            <person name="Brocchi M."/>
            <person name="Colabardini A.C."/>
            <person name="de Araujo Lima B."/>
            <person name="Machado C.R."/>
            <person name="de Almeida Soares C.M."/>
            <person name="Probst C.M."/>
            <person name="de Menezes C.B."/>
            <person name="Thompson C.E."/>
            <person name="Bartholomeu D.C."/>
            <person name="Gradia D.F."/>
            <person name="Pavoni D.P."/>
            <person name="Grisard E.C."/>
            <person name="Fantinatti-Garboggini F."/>
            <person name="Marchini F.K."/>
            <person name="Rodrigues-Luiz G.F."/>
            <person name="Wagner G."/>
            <person name="Goldman G.H."/>
            <person name="Fietto J.L."/>
            <person name="Elias M.C."/>
            <person name="Goldman M.H."/>
            <person name="Sagot M.F."/>
            <person name="Pereira M."/>
            <person name="Stoco P.H."/>
            <person name="de Mendonca-Neto R.P."/>
            <person name="Teixeira S.M."/>
            <person name="Maciel T.E."/>
            <person name="de Oliveira Mendes T.A."/>
            <person name="Urmenyi T.P."/>
            <person name="de Souza W."/>
            <person name="Schenkman S."/>
            <person name="de Vasconcelos A.T."/>
        </authorList>
    </citation>
    <scope>NUCLEOTIDE SEQUENCE [LARGE SCALE GENOMIC DNA]</scope>
</reference>
<evidence type="ECO:0000313" key="2">
    <source>
        <dbReference type="EMBL" id="EPY18025.1"/>
    </source>
</evidence>
<name>S9V566_9TRYP</name>
<dbReference type="AlphaFoldDB" id="S9V566"/>
<feature type="region of interest" description="Disordered" evidence="1">
    <location>
        <begin position="107"/>
        <end position="129"/>
    </location>
</feature>
<keyword evidence="3" id="KW-1185">Reference proteome</keyword>
<comment type="caution">
    <text evidence="2">The sequence shown here is derived from an EMBL/GenBank/DDBJ whole genome shotgun (WGS) entry which is preliminary data.</text>
</comment>
<gene>
    <name evidence="2" type="ORF">STCU_10243</name>
</gene>
<dbReference type="Proteomes" id="UP000015354">
    <property type="component" value="Unassembled WGS sequence"/>
</dbReference>
<sequence>MTRALVWPLSRPLRQQHCITPQGALSLSAPLSCPFTDLFSFYHSTTGEDAVTFPLCQAKSHPCAPSLENGLSSDSSMSDLCLMSACFYEQQSVRLEDATPQRRLAEVTTSAPVPSLARNEKKVPHRPPRLINNFFPDGDAL</sequence>
<organism evidence="2 3">
    <name type="scientific">Strigomonas culicis</name>
    <dbReference type="NCBI Taxonomy" id="28005"/>
    <lineage>
        <taxon>Eukaryota</taxon>
        <taxon>Discoba</taxon>
        <taxon>Euglenozoa</taxon>
        <taxon>Kinetoplastea</taxon>
        <taxon>Metakinetoplastina</taxon>
        <taxon>Trypanosomatida</taxon>
        <taxon>Trypanosomatidae</taxon>
        <taxon>Strigomonadinae</taxon>
        <taxon>Strigomonas</taxon>
    </lineage>
</organism>
<dbReference type="EMBL" id="ATMH01010158">
    <property type="protein sequence ID" value="EPY18025.1"/>
    <property type="molecule type" value="Genomic_DNA"/>
</dbReference>
<accession>S9V566</accession>
<evidence type="ECO:0000256" key="1">
    <source>
        <dbReference type="SAM" id="MobiDB-lite"/>
    </source>
</evidence>